<keyword evidence="3" id="KW-1185">Reference proteome</keyword>
<dbReference type="SUPFAM" id="SSF52540">
    <property type="entry name" value="P-loop containing nucleoside triphosphate hydrolases"/>
    <property type="match status" value="1"/>
</dbReference>
<proteinExistence type="predicted"/>
<evidence type="ECO:0000313" key="2">
    <source>
        <dbReference type="EnsemblMetazoa" id="RPRC011998-PA"/>
    </source>
</evidence>
<organism evidence="2 3">
    <name type="scientific">Rhodnius prolixus</name>
    <name type="common">Triatomid bug</name>
    <dbReference type="NCBI Taxonomy" id="13249"/>
    <lineage>
        <taxon>Eukaryota</taxon>
        <taxon>Metazoa</taxon>
        <taxon>Ecdysozoa</taxon>
        <taxon>Arthropoda</taxon>
        <taxon>Hexapoda</taxon>
        <taxon>Insecta</taxon>
        <taxon>Pterygota</taxon>
        <taxon>Neoptera</taxon>
        <taxon>Paraneoptera</taxon>
        <taxon>Hemiptera</taxon>
        <taxon>Heteroptera</taxon>
        <taxon>Panheteroptera</taxon>
        <taxon>Cimicomorpha</taxon>
        <taxon>Reduviidae</taxon>
        <taxon>Triatominae</taxon>
        <taxon>Rhodnius</taxon>
    </lineage>
</organism>
<dbReference type="AlphaFoldDB" id="T1I6S6"/>
<dbReference type="Proteomes" id="UP000015103">
    <property type="component" value="Unassembled WGS sequence"/>
</dbReference>
<evidence type="ECO:0000313" key="3">
    <source>
        <dbReference type="Proteomes" id="UP000015103"/>
    </source>
</evidence>
<dbReference type="Pfam" id="PF00685">
    <property type="entry name" value="Sulfotransfer_1"/>
    <property type="match status" value="1"/>
</dbReference>
<feature type="domain" description="Sulfotransferase" evidence="1">
    <location>
        <begin position="54"/>
        <end position="115"/>
    </location>
</feature>
<dbReference type="EMBL" id="ACPB03011588">
    <property type="status" value="NOT_ANNOTATED_CDS"/>
    <property type="molecule type" value="Genomic_DNA"/>
</dbReference>
<dbReference type="Gene3D" id="3.40.50.300">
    <property type="entry name" value="P-loop containing nucleotide triphosphate hydrolases"/>
    <property type="match status" value="1"/>
</dbReference>
<accession>T1I6S6</accession>
<name>T1I6S6_RHOPR</name>
<dbReference type="InParanoid" id="T1I6S6"/>
<dbReference type="EnsemblMetazoa" id="RPRC011998-RA">
    <property type="protein sequence ID" value="RPRC011998-PA"/>
    <property type="gene ID" value="RPRC011998"/>
</dbReference>
<protein>
    <submittedName>
        <fullName evidence="2">Sulfotransfer_1 domain-containing protein</fullName>
    </submittedName>
</protein>
<dbReference type="VEuPathDB" id="VectorBase:RPRC011998"/>
<dbReference type="InterPro" id="IPR000863">
    <property type="entry name" value="Sulfotransferase_dom"/>
</dbReference>
<evidence type="ECO:0000259" key="1">
    <source>
        <dbReference type="Pfam" id="PF00685"/>
    </source>
</evidence>
<dbReference type="InterPro" id="IPR027417">
    <property type="entry name" value="P-loop_NTPase"/>
</dbReference>
<dbReference type="eggNOG" id="KOG1584">
    <property type="taxonomic scope" value="Eukaryota"/>
</dbReference>
<dbReference type="GO" id="GO:0008146">
    <property type="term" value="F:sulfotransferase activity"/>
    <property type="evidence" value="ECO:0007669"/>
    <property type="project" value="InterPro"/>
</dbReference>
<dbReference type="HOGENOM" id="CLU_1572589_0_0_1"/>
<reference evidence="2" key="1">
    <citation type="submission" date="2015-05" db="UniProtKB">
        <authorList>
            <consortium name="EnsemblMetazoa"/>
        </authorList>
    </citation>
    <scope>IDENTIFICATION</scope>
</reference>
<sequence>MDVDAIEREDDKVIKEYFKGKVTDYVSVGPKNWILPEGFKKHADKYYNFEIKNDDVWIVTYMKSGTTLMQELLWMVVNDSDYETSSKLPLYDRSPFFEFNIMWTKEFKAHVAEVNGNDPTVLEELKDVDIPCMKHKFFIITVLRFTYKAVNNSISTTCSLKFKFNISNSI</sequence>